<sequence length="136" mass="15593">MGRLGMAPQDTMSSTALRIIEMVTDGDYNMIWLVLGRMTKFIESIEGSSQRPLSVWVPDWKLSQTVITWFCTKSRELKENLADTCLELQARRDGNKIIIYLDATCAIDEPQEATYLNLLEIPADTKDIKYFDYFIG</sequence>
<reference evidence="1" key="1">
    <citation type="submission" date="2021-06" db="EMBL/GenBank/DDBJ databases">
        <authorList>
            <person name="Kallberg Y."/>
            <person name="Tangrot J."/>
            <person name="Rosling A."/>
        </authorList>
    </citation>
    <scope>NUCLEOTIDE SEQUENCE</scope>
    <source>
        <strain evidence="1">87-6 pot B 2015</strain>
    </source>
</reference>
<dbReference type="EMBL" id="CAJVPP010015742">
    <property type="protein sequence ID" value="CAG8727732.1"/>
    <property type="molecule type" value="Genomic_DNA"/>
</dbReference>
<name>A0A9N9IC73_FUNMO</name>
<proteinExistence type="predicted"/>
<protein>
    <submittedName>
        <fullName evidence="1">11237_t:CDS:1</fullName>
    </submittedName>
</protein>
<gene>
    <name evidence="1" type="ORF">FMOSSE_LOCUS15464</name>
</gene>
<evidence type="ECO:0000313" key="2">
    <source>
        <dbReference type="Proteomes" id="UP000789375"/>
    </source>
</evidence>
<accession>A0A9N9IC73</accession>
<dbReference type="Proteomes" id="UP000789375">
    <property type="component" value="Unassembled WGS sequence"/>
</dbReference>
<dbReference type="AlphaFoldDB" id="A0A9N9IC73"/>
<keyword evidence="2" id="KW-1185">Reference proteome</keyword>
<evidence type="ECO:0000313" key="1">
    <source>
        <dbReference type="EMBL" id="CAG8727732.1"/>
    </source>
</evidence>
<comment type="caution">
    <text evidence="1">The sequence shown here is derived from an EMBL/GenBank/DDBJ whole genome shotgun (WGS) entry which is preliminary data.</text>
</comment>
<organism evidence="1 2">
    <name type="scientific">Funneliformis mosseae</name>
    <name type="common">Endomycorrhizal fungus</name>
    <name type="synonym">Glomus mosseae</name>
    <dbReference type="NCBI Taxonomy" id="27381"/>
    <lineage>
        <taxon>Eukaryota</taxon>
        <taxon>Fungi</taxon>
        <taxon>Fungi incertae sedis</taxon>
        <taxon>Mucoromycota</taxon>
        <taxon>Glomeromycotina</taxon>
        <taxon>Glomeromycetes</taxon>
        <taxon>Glomerales</taxon>
        <taxon>Glomeraceae</taxon>
        <taxon>Funneliformis</taxon>
    </lineage>
</organism>